<organism evidence="7">
    <name type="scientific">Acidicaldus sp</name>
    <dbReference type="NCBI Taxonomy" id="1872105"/>
    <lineage>
        <taxon>Bacteria</taxon>
        <taxon>Pseudomonadati</taxon>
        <taxon>Pseudomonadota</taxon>
        <taxon>Alphaproteobacteria</taxon>
        <taxon>Acetobacterales</taxon>
        <taxon>Acetobacteraceae</taxon>
        <taxon>Acidicaldus</taxon>
    </lineage>
</organism>
<dbReference type="GO" id="GO:0016706">
    <property type="term" value="F:2-oxoglutarate-dependent dioxygenase activity"/>
    <property type="evidence" value="ECO:0007669"/>
    <property type="project" value="UniProtKB-ARBA"/>
</dbReference>
<keyword evidence="4" id="KW-0560">Oxidoreductase</keyword>
<dbReference type="Pfam" id="PF02668">
    <property type="entry name" value="TauD"/>
    <property type="match status" value="1"/>
</dbReference>
<dbReference type="SUPFAM" id="SSF51197">
    <property type="entry name" value="Clavaminate synthase-like"/>
    <property type="match status" value="1"/>
</dbReference>
<protein>
    <submittedName>
        <fullName evidence="7">TauD/TfdA family dioxygenase</fullName>
    </submittedName>
</protein>
<gene>
    <name evidence="7" type="ORF">ENY07_10040</name>
</gene>
<keyword evidence="2" id="KW-0479">Metal-binding</keyword>
<evidence type="ECO:0000313" key="7">
    <source>
        <dbReference type="EMBL" id="HGC43542.1"/>
    </source>
</evidence>
<dbReference type="EMBL" id="DTQM01000192">
    <property type="protein sequence ID" value="HGC43542.1"/>
    <property type="molecule type" value="Genomic_DNA"/>
</dbReference>
<comment type="caution">
    <text evidence="7">The sequence shown here is derived from an EMBL/GenBank/DDBJ whole genome shotgun (WGS) entry which is preliminary data.</text>
</comment>
<name>A0A8J4M6R2_9PROT</name>
<accession>A0A8J4M6R2</accession>
<sequence>MNLAITPLHPLFAAEIGGIDAGRALDAPAVEALTAAINRYAVLVLRDQRLNDDQQIAFASNFGRPEINIGVYRSADQRRLERPEMADVSNVNARDEVHRREDQRRMFNLGNMLWHTDSSFRYPPGALSMLYAHAVPSSGGETEFADLRAAHDALDAATRALIADLRAEHSIMHSRATLGFTEFSETERAALPPVVHRVVRRHPGSGRTTLYLASHASHIIGWPVPEGRLLLRDLIEFATRREFVFVHHWRVGDLVIWDNRCTLHRGRPFPAEERRDLRRVTTSDTAAALEQAA</sequence>
<reference evidence="7" key="1">
    <citation type="journal article" date="2020" name="mSystems">
        <title>Genome- and Community-Level Interaction Insights into Carbon Utilization and Element Cycling Functions of Hydrothermarchaeota in Hydrothermal Sediment.</title>
        <authorList>
            <person name="Zhou Z."/>
            <person name="Liu Y."/>
            <person name="Xu W."/>
            <person name="Pan J."/>
            <person name="Luo Z.H."/>
            <person name="Li M."/>
        </authorList>
    </citation>
    <scope>NUCLEOTIDE SEQUENCE</scope>
    <source>
        <strain evidence="7">SpSt-997</strain>
    </source>
</reference>
<evidence type="ECO:0000256" key="5">
    <source>
        <dbReference type="ARBA" id="ARBA00023004"/>
    </source>
</evidence>
<dbReference type="InterPro" id="IPR042098">
    <property type="entry name" value="TauD-like_sf"/>
</dbReference>
<evidence type="ECO:0000256" key="3">
    <source>
        <dbReference type="ARBA" id="ARBA00022964"/>
    </source>
</evidence>
<proteinExistence type="inferred from homology"/>
<dbReference type="InterPro" id="IPR003819">
    <property type="entry name" value="TauD/TfdA-like"/>
</dbReference>
<dbReference type="PANTHER" id="PTHR43779:SF3">
    <property type="entry name" value="(3R)-3-[(CARBOXYMETHYL)AMINO]FATTY ACID OXYGENASE_DECARBOXYLASE"/>
    <property type="match status" value="1"/>
</dbReference>
<dbReference type="PANTHER" id="PTHR43779">
    <property type="entry name" value="DIOXYGENASE RV0097-RELATED"/>
    <property type="match status" value="1"/>
</dbReference>
<evidence type="ECO:0000256" key="4">
    <source>
        <dbReference type="ARBA" id="ARBA00023002"/>
    </source>
</evidence>
<feature type="domain" description="TauD/TfdA-like" evidence="6">
    <location>
        <begin position="5"/>
        <end position="281"/>
    </location>
</feature>
<dbReference type="InterPro" id="IPR051178">
    <property type="entry name" value="TfdA_dioxygenase"/>
</dbReference>
<comment type="similarity">
    <text evidence="1">Belongs to the TfdA dioxygenase family.</text>
</comment>
<evidence type="ECO:0000256" key="1">
    <source>
        <dbReference type="ARBA" id="ARBA00005896"/>
    </source>
</evidence>
<evidence type="ECO:0000256" key="2">
    <source>
        <dbReference type="ARBA" id="ARBA00022723"/>
    </source>
</evidence>
<dbReference type="AlphaFoldDB" id="A0A8J4M6R2"/>
<dbReference type="Gene3D" id="3.60.130.10">
    <property type="entry name" value="Clavaminate synthase-like"/>
    <property type="match status" value="1"/>
</dbReference>
<keyword evidence="5" id="KW-0408">Iron</keyword>
<dbReference type="GO" id="GO:0046872">
    <property type="term" value="F:metal ion binding"/>
    <property type="evidence" value="ECO:0007669"/>
    <property type="project" value="UniProtKB-KW"/>
</dbReference>
<keyword evidence="3 7" id="KW-0223">Dioxygenase</keyword>
<evidence type="ECO:0000259" key="6">
    <source>
        <dbReference type="Pfam" id="PF02668"/>
    </source>
</evidence>